<dbReference type="SUPFAM" id="SSF53383">
    <property type="entry name" value="PLP-dependent transferases"/>
    <property type="match status" value="1"/>
</dbReference>
<dbReference type="PANTHER" id="PTHR11751:SF373">
    <property type="entry name" value="GLUTAMATE--GLYOXYLATE AMINOTRANSFERASE 2"/>
    <property type="match status" value="1"/>
</dbReference>
<evidence type="ECO:0000256" key="1">
    <source>
        <dbReference type="ARBA" id="ARBA00001933"/>
    </source>
</evidence>
<dbReference type="GO" id="GO:0042853">
    <property type="term" value="P:L-alanine catabolic process"/>
    <property type="evidence" value="ECO:0007669"/>
    <property type="project" value="UniProtKB-UniPathway"/>
</dbReference>
<evidence type="ECO:0000256" key="2">
    <source>
        <dbReference type="ARBA" id="ARBA00011738"/>
    </source>
</evidence>
<dbReference type="GO" id="GO:0047958">
    <property type="term" value="F:glycine:2-oxoglutarate aminotransferase activity"/>
    <property type="evidence" value="ECO:0007669"/>
    <property type="project" value="TreeGrafter"/>
</dbReference>
<dbReference type="InterPro" id="IPR015422">
    <property type="entry name" value="PyrdxlP-dep_Trfase_small"/>
</dbReference>
<dbReference type="FunFam" id="3.40.640.10:FF:000012">
    <property type="entry name" value="alanine aminotransferase 2"/>
    <property type="match status" value="1"/>
</dbReference>
<dbReference type="InterPro" id="IPR015424">
    <property type="entry name" value="PyrdxlP-dep_Trfase"/>
</dbReference>
<evidence type="ECO:0000313" key="8">
    <source>
        <dbReference type="EMBL" id="CAE4606787.1"/>
    </source>
</evidence>
<organism evidence="8">
    <name type="scientific">Alexandrium monilatum</name>
    <dbReference type="NCBI Taxonomy" id="311494"/>
    <lineage>
        <taxon>Eukaryota</taxon>
        <taxon>Sar</taxon>
        <taxon>Alveolata</taxon>
        <taxon>Dinophyceae</taxon>
        <taxon>Gonyaulacales</taxon>
        <taxon>Pyrocystaceae</taxon>
        <taxon>Alexandrium</taxon>
    </lineage>
</organism>
<evidence type="ECO:0000256" key="5">
    <source>
        <dbReference type="ARBA" id="ARBA00022898"/>
    </source>
</evidence>
<dbReference type="UniPathway" id="UPA00528">
    <property type="reaction ID" value="UER00586"/>
</dbReference>
<dbReference type="InterPro" id="IPR015421">
    <property type="entry name" value="PyrdxlP-dep_Trfase_major"/>
</dbReference>
<dbReference type="Gene3D" id="3.90.1150.10">
    <property type="entry name" value="Aspartate Aminotransferase, domain 1"/>
    <property type="match status" value="1"/>
</dbReference>
<dbReference type="GO" id="GO:0008453">
    <property type="term" value="F:alanine-glyoxylate transaminase activity"/>
    <property type="evidence" value="ECO:0007669"/>
    <property type="project" value="TreeGrafter"/>
</dbReference>
<dbReference type="EMBL" id="HBNR01045665">
    <property type="protein sequence ID" value="CAE4606787.1"/>
    <property type="molecule type" value="Transcribed_RNA"/>
</dbReference>
<name>A0A7S4R8I8_9DINO</name>
<keyword evidence="3" id="KW-0032">Aminotransferase</keyword>
<dbReference type="InterPro" id="IPR045088">
    <property type="entry name" value="ALAT1/2-like"/>
</dbReference>
<keyword evidence="5" id="KW-0663">Pyridoxal phosphate</keyword>
<keyword evidence="4" id="KW-0808">Transferase</keyword>
<gene>
    <name evidence="8" type="ORF">AMON00008_LOCUS31769</name>
</gene>
<comment type="subunit">
    <text evidence="2">Homodimer.</text>
</comment>
<dbReference type="AlphaFoldDB" id="A0A7S4R8I8"/>
<reference evidence="8" key="1">
    <citation type="submission" date="2021-01" db="EMBL/GenBank/DDBJ databases">
        <authorList>
            <person name="Corre E."/>
            <person name="Pelletier E."/>
            <person name="Niang G."/>
            <person name="Scheremetjew M."/>
            <person name="Finn R."/>
            <person name="Kale V."/>
            <person name="Holt S."/>
            <person name="Cochrane G."/>
            <person name="Meng A."/>
            <person name="Brown T."/>
            <person name="Cohen L."/>
        </authorList>
    </citation>
    <scope>NUCLEOTIDE SEQUENCE</scope>
    <source>
        <strain evidence="8">CCMP3105</strain>
    </source>
</reference>
<evidence type="ECO:0000256" key="4">
    <source>
        <dbReference type="ARBA" id="ARBA00022679"/>
    </source>
</evidence>
<evidence type="ECO:0000259" key="7">
    <source>
        <dbReference type="Pfam" id="PF00155"/>
    </source>
</evidence>
<feature type="domain" description="Aminotransferase class I/classII large" evidence="7">
    <location>
        <begin position="88"/>
        <end position="455"/>
    </location>
</feature>
<accession>A0A7S4R8I8</accession>
<comment type="similarity">
    <text evidence="6">Belongs to the class-I pyridoxal-phosphate-dependent aminotransferase family. Alanine aminotransferase subfamily.</text>
</comment>
<dbReference type="GO" id="GO:0030170">
    <property type="term" value="F:pyridoxal phosphate binding"/>
    <property type="evidence" value="ECO:0007669"/>
    <property type="project" value="InterPro"/>
</dbReference>
<sequence length="505" mass="54891">MALARASASKVLTEETLSPLVLRCQSGVRGEIFQRAQEITREGHEVTFTSTGNPHQLGQQPLTFLRQVMALCAAPFLLDDPRALAAFPPDAVERSRHYLSALDGGLGAYQDARGNRVICEEVCDFIARRDGGLRPGADDVFLTNGAAEGVRLLLKALLRGEHDGILVPLPQYPLYSASIALYGGRLVGYHLDEDAGWGLSMKRLQASLDAARAEGVEVRAVVVINPGNPTGQCLREEHLQELVRFAHSNRLVILADEVYQENVYGGVPFTSCHKVVSTMGAPYSLNQELVSFHSVSKGTAGECGIRGGYMHLFNIEESVRAHLYKLASINLSPSVPGMVAMGCYVNPPRPGEASYEAHARERSSLLRSLQRRARAMSEAFNSIPGISCQPVDGAMYAFPRIEMPPRAVAQAARLGKSPDMLYCLELLEHAHIAATPGASFRQEDGTFHFRTTILPPEASFAGLVERFRRFHVDFMQRYAGAPAPLPHTAADSGSSLVATAVMSKL</sequence>
<dbReference type="Pfam" id="PF00155">
    <property type="entry name" value="Aminotran_1_2"/>
    <property type="match status" value="1"/>
</dbReference>
<protein>
    <recommendedName>
        <fullName evidence="7">Aminotransferase class I/classII large domain-containing protein</fullName>
    </recommendedName>
</protein>
<evidence type="ECO:0000256" key="6">
    <source>
        <dbReference type="ARBA" id="ARBA00025785"/>
    </source>
</evidence>
<dbReference type="FunFam" id="1.10.287.1970:FF:000001">
    <property type="entry name" value="Alanine aminotransferase 2"/>
    <property type="match status" value="1"/>
</dbReference>
<dbReference type="Gene3D" id="3.40.640.10">
    <property type="entry name" value="Type I PLP-dependent aspartate aminotransferase-like (Major domain)"/>
    <property type="match status" value="1"/>
</dbReference>
<dbReference type="FunFam" id="3.90.1150.10:FF:000151">
    <property type="entry name" value="Alanine aminotransferase 2"/>
    <property type="match status" value="1"/>
</dbReference>
<dbReference type="Gene3D" id="1.10.287.1970">
    <property type="match status" value="1"/>
</dbReference>
<dbReference type="CDD" id="cd00609">
    <property type="entry name" value="AAT_like"/>
    <property type="match status" value="1"/>
</dbReference>
<comment type="cofactor">
    <cofactor evidence="1">
        <name>pyridoxal 5'-phosphate</name>
        <dbReference type="ChEBI" id="CHEBI:597326"/>
    </cofactor>
</comment>
<dbReference type="InterPro" id="IPR004839">
    <property type="entry name" value="Aminotransferase_I/II_large"/>
</dbReference>
<dbReference type="GO" id="GO:0004021">
    <property type="term" value="F:L-alanine:2-oxoglutarate aminotransferase activity"/>
    <property type="evidence" value="ECO:0007669"/>
    <property type="project" value="TreeGrafter"/>
</dbReference>
<evidence type="ECO:0000256" key="3">
    <source>
        <dbReference type="ARBA" id="ARBA00022576"/>
    </source>
</evidence>
<dbReference type="PANTHER" id="PTHR11751">
    <property type="entry name" value="ALANINE AMINOTRANSFERASE"/>
    <property type="match status" value="1"/>
</dbReference>
<proteinExistence type="inferred from homology"/>